<evidence type="ECO:0000313" key="2">
    <source>
        <dbReference type="Proteomes" id="UP000244880"/>
    </source>
</evidence>
<keyword evidence="2" id="KW-1185">Reference proteome</keyword>
<proteinExistence type="predicted"/>
<protein>
    <submittedName>
        <fullName evidence="1">Uncharacterized protein</fullName>
    </submittedName>
</protein>
<accession>A0A2R8BF32</accession>
<dbReference type="EMBL" id="OMOR01000001">
    <property type="protein sequence ID" value="SPH21711.1"/>
    <property type="molecule type" value="Genomic_DNA"/>
</dbReference>
<dbReference type="AlphaFoldDB" id="A0A2R8BF32"/>
<dbReference type="Proteomes" id="UP000244880">
    <property type="component" value="Unassembled WGS sequence"/>
</dbReference>
<dbReference type="RefSeq" id="WP_245926023.1">
    <property type="nucleotide sequence ID" value="NZ_OMOR01000001.1"/>
</dbReference>
<reference evidence="1 2" key="1">
    <citation type="submission" date="2018-03" db="EMBL/GenBank/DDBJ databases">
        <authorList>
            <person name="Keele B.F."/>
        </authorList>
    </citation>
    <scope>NUCLEOTIDE SEQUENCE [LARGE SCALE GENOMIC DNA]</scope>
    <source>
        <strain evidence="1 2">CECT 8599</strain>
    </source>
</reference>
<gene>
    <name evidence="1" type="ORF">ASD8599_02463</name>
</gene>
<evidence type="ECO:0000313" key="1">
    <source>
        <dbReference type="EMBL" id="SPH21711.1"/>
    </source>
</evidence>
<organism evidence="1 2">
    <name type="scientific">Ascidiaceihabitans donghaensis</name>
    <dbReference type="NCBI Taxonomy" id="1510460"/>
    <lineage>
        <taxon>Bacteria</taxon>
        <taxon>Pseudomonadati</taxon>
        <taxon>Pseudomonadota</taxon>
        <taxon>Alphaproteobacteria</taxon>
        <taxon>Rhodobacterales</taxon>
        <taxon>Paracoccaceae</taxon>
        <taxon>Ascidiaceihabitans</taxon>
    </lineage>
</organism>
<name>A0A2R8BF32_9RHOB</name>
<sequence length="249" mass="28417">MPPHDPDDDIYAGGFRRLMRFLEKRQIPFEDAAARLPPSDVDLEALNKAIVPVPTQDLEETPRFSADRKWLELQIEFQGKSQLELLHGFLIAVSRRTDPPAAAMPLFHRIWEEQGHVLAAELSVRWLISTATTFADCGQTPEQRACGMGLSTLFDLVKLHDSERRASGDAGDTRRRVLRPKKRPPLAFDMAPYSLRGGDLDKVMLARLWALGEQDKTIRPLAFRMLRMVMSDTRSIFARMQDFKSEKMQ</sequence>